<reference evidence="1 2" key="1">
    <citation type="submission" date="2015-02" db="EMBL/GenBank/DDBJ databases">
        <title>Single-cell genomics of uncultivated deep-branching MTB reveals a conserved set of magnetosome genes.</title>
        <authorList>
            <person name="Kolinko S."/>
            <person name="Richter M."/>
            <person name="Glockner F.O."/>
            <person name="Brachmann A."/>
            <person name="Schuler D."/>
        </authorList>
    </citation>
    <scope>NUCLEOTIDE SEQUENCE [LARGE SCALE GENOMIC DNA]</scope>
    <source>
        <strain evidence="1">TM-1</strain>
    </source>
</reference>
<evidence type="ECO:0000313" key="1">
    <source>
        <dbReference type="EMBL" id="KJU85237.1"/>
    </source>
</evidence>
<accession>A0A0F3GTR2</accession>
<organism evidence="1 2">
    <name type="scientific">Candidatus Magnetobacterium bavaricum</name>
    <dbReference type="NCBI Taxonomy" id="29290"/>
    <lineage>
        <taxon>Bacteria</taxon>
        <taxon>Pseudomonadati</taxon>
        <taxon>Nitrospirota</taxon>
        <taxon>Thermodesulfovibrionia</taxon>
        <taxon>Thermodesulfovibrionales</taxon>
        <taxon>Candidatus Magnetobacteriaceae</taxon>
        <taxon>Candidatus Magnetobacterium</taxon>
    </lineage>
</organism>
<sequence length="115" mass="12842">MVKLTSWFKGMDSCSLFKPGTCFAGMTVTGVFQVCHFWLDQESKNCKSIVTMKYKEDTCQITNVCKKMSEPRFNGLVGLSGLGTKNANVFSCKSFNLFNPSSDNIYVFLNMTLSS</sequence>
<evidence type="ECO:0000313" key="2">
    <source>
        <dbReference type="Proteomes" id="UP000033423"/>
    </source>
</evidence>
<keyword evidence="2" id="KW-1185">Reference proteome</keyword>
<gene>
    <name evidence="1" type="ORF">MBAV_002569</name>
</gene>
<name>A0A0F3GTR2_9BACT</name>
<protein>
    <submittedName>
        <fullName evidence="1">Uncharacterized protein</fullName>
    </submittedName>
</protein>
<proteinExistence type="predicted"/>
<dbReference type="AlphaFoldDB" id="A0A0F3GTR2"/>
<dbReference type="EMBL" id="LACI01001110">
    <property type="protein sequence ID" value="KJU85237.1"/>
    <property type="molecule type" value="Genomic_DNA"/>
</dbReference>
<comment type="caution">
    <text evidence="1">The sequence shown here is derived from an EMBL/GenBank/DDBJ whole genome shotgun (WGS) entry which is preliminary data.</text>
</comment>
<dbReference type="Proteomes" id="UP000033423">
    <property type="component" value="Unassembled WGS sequence"/>
</dbReference>